<keyword evidence="3" id="KW-0238">DNA-binding</keyword>
<dbReference type="InterPro" id="IPR009057">
    <property type="entry name" value="Homeodomain-like_sf"/>
</dbReference>
<name>A0A085M6F4_9BILA</name>
<dbReference type="EMBL" id="KL363223">
    <property type="protein sequence ID" value="KFD52800.1"/>
    <property type="molecule type" value="Genomic_DNA"/>
</dbReference>
<dbReference type="InterPro" id="IPR006600">
    <property type="entry name" value="HTH_CenpB_DNA-bd_dom"/>
</dbReference>
<comment type="subcellular location">
    <subcellularLocation>
        <location evidence="1">Nucleus</location>
    </subcellularLocation>
</comment>
<dbReference type="InterPro" id="IPR007889">
    <property type="entry name" value="HTH_Psq"/>
</dbReference>
<evidence type="ECO:0000313" key="8">
    <source>
        <dbReference type="Proteomes" id="UP000030764"/>
    </source>
</evidence>
<proteinExistence type="inferred from homology"/>
<evidence type="ECO:0000313" key="7">
    <source>
        <dbReference type="EMBL" id="KFD52800.1"/>
    </source>
</evidence>
<dbReference type="PROSITE" id="PS51253">
    <property type="entry name" value="HTH_CENPB"/>
    <property type="match status" value="1"/>
</dbReference>
<keyword evidence="4" id="KW-0539">Nucleus</keyword>
<evidence type="ECO:0000256" key="4">
    <source>
        <dbReference type="ARBA" id="ARBA00023242"/>
    </source>
</evidence>
<dbReference type="PANTHER" id="PTHR19303">
    <property type="entry name" value="TRANSPOSON"/>
    <property type="match status" value="1"/>
</dbReference>
<evidence type="ECO:0000256" key="2">
    <source>
        <dbReference type="ARBA" id="ARBA00010881"/>
    </source>
</evidence>
<dbReference type="InterPro" id="IPR050863">
    <property type="entry name" value="CenT-Element_Derived"/>
</dbReference>
<sequence>METELTKRRNSTVDSSKKKRKAITLEQKVDVMKRHARGDSNAKISRELKLHEASVRGIIKREDIIKKKSEVASDFCGMQTTTRNRSLSMIHMERLLAIWIEDCNQKRIPLDKAAIQAKAKNLFSAVQAKIGEVDGRVNFLASNGWFERLKKRAKLHNVKMSGEAASADSKAAAQFPATLRGIIEQGGYTDRQIFNVDETALFWKRMPTRTYLSVDERTQPGYSISKERFTLLLGGNAEGDFKLKPMLVYKSLMPRALKGYIEKSLPVIWRANRKAWVTRALFEDWFLKYFCPAVERYCKQSNLAFKALLILDNAPSHPITLGQLNENVQVIFLPPNTTPLLQPMDQGVIATFKAYYLRQTFEQAVAEATGSNAVPFFQFWKKYNIRDAIENVYQAWQKVSGSTMRSAWKFLLPDREDSCRHECAQVEGIIEEITEVGISKLNLEDLNAEVVKEVLESKLEEMTNEDLLNCDVQNAGIDDSEEDEEDSSGDRVKAFSLKELGELLSAAEALKEKAMNADPDVGRSMQFGREVDSAVLVYKRMYEAKAKSGSTQTTLFSFFQKTE</sequence>
<evidence type="ECO:0000256" key="1">
    <source>
        <dbReference type="ARBA" id="ARBA00004123"/>
    </source>
</evidence>
<feature type="domain" description="HTH CENPB-type" evidence="6">
    <location>
        <begin position="80"/>
        <end position="159"/>
    </location>
</feature>
<organism evidence="7 8">
    <name type="scientific">Trichuris suis</name>
    <name type="common">pig whipworm</name>
    <dbReference type="NCBI Taxonomy" id="68888"/>
    <lineage>
        <taxon>Eukaryota</taxon>
        <taxon>Metazoa</taxon>
        <taxon>Ecdysozoa</taxon>
        <taxon>Nematoda</taxon>
        <taxon>Enoplea</taxon>
        <taxon>Dorylaimia</taxon>
        <taxon>Trichinellida</taxon>
        <taxon>Trichuridae</taxon>
        <taxon>Trichuris</taxon>
    </lineage>
</organism>
<evidence type="ECO:0000256" key="5">
    <source>
        <dbReference type="SAM" id="MobiDB-lite"/>
    </source>
</evidence>
<dbReference type="Proteomes" id="UP000030764">
    <property type="component" value="Unassembled WGS sequence"/>
</dbReference>
<dbReference type="SUPFAM" id="SSF46689">
    <property type="entry name" value="Homeodomain-like"/>
    <property type="match status" value="2"/>
</dbReference>
<dbReference type="SMART" id="SM00674">
    <property type="entry name" value="CENPB"/>
    <property type="match status" value="1"/>
</dbReference>
<dbReference type="Pfam" id="PF04218">
    <property type="entry name" value="CENP-B_N"/>
    <property type="match status" value="1"/>
</dbReference>
<dbReference type="GO" id="GO:0005634">
    <property type="term" value="C:nucleus"/>
    <property type="evidence" value="ECO:0007669"/>
    <property type="project" value="UniProtKB-SubCell"/>
</dbReference>
<feature type="region of interest" description="Disordered" evidence="5">
    <location>
        <begin position="1"/>
        <end position="20"/>
    </location>
</feature>
<dbReference type="GO" id="GO:0003677">
    <property type="term" value="F:DNA binding"/>
    <property type="evidence" value="ECO:0007669"/>
    <property type="project" value="UniProtKB-KW"/>
</dbReference>
<dbReference type="Gene3D" id="1.10.10.60">
    <property type="entry name" value="Homeodomain-like"/>
    <property type="match status" value="1"/>
</dbReference>
<gene>
    <name evidence="7" type="ORF">M513_06291</name>
</gene>
<keyword evidence="8" id="KW-1185">Reference proteome</keyword>
<evidence type="ECO:0000256" key="3">
    <source>
        <dbReference type="ARBA" id="ARBA00023125"/>
    </source>
</evidence>
<reference evidence="7 8" key="1">
    <citation type="journal article" date="2014" name="Nat. Genet.">
        <title>Genome and transcriptome of the porcine whipworm Trichuris suis.</title>
        <authorList>
            <person name="Jex A.R."/>
            <person name="Nejsum P."/>
            <person name="Schwarz E.M."/>
            <person name="Hu L."/>
            <person name="Young N.D."/>
            <person name="Hall R.S."/>
            <person name="Korhonen P.K."/>
            <person name="Liao S."/>
            <person name="Thamsborg S."/>
            <person name="Xia J."/>
            <person name="Xu P."/>
            <person name="Wang S."/>
            <person name="Scheerlinck J.P."/>
            <person name="Hofmann A."/>
            <person name="Sternberg P.W."/>
            <person name="Wang J."/>
            <person name="Gasser R.B."/>
        </authorList>
    </citation>
    <scope>NUCLEOTIDE SEQUENCE [LARGE SCALE GENOMIC DNA]</scope>
    <source>
        <strain evidence="7">DCEP-RM93M</strain>
    </source>
</reference>
<feature type="non-terminal residue" evidence="7">
    <location>
        <position position="563"/>
    </location>
</feature>
<dbReference type="PANTHER" id="PTHR19303:SF26">
    <property type="entry name" value="TIGGER TRANSPOSABLE ELEMENT-DERIVED PROTEIN 1"/>
    <property type="match status" value="1"/>
</dbReference>
<dbReference type="InterPro" id="IPR036388">
    <property type="entry name" value="WH-like_DNA-bd_sf"/>
</dbReference>
<dbReference type="InterPro" id="IPR004875">
    <property type="entry name" value="DDE_SF_endonuclease_dom"/>
</dbReference>
<dbReference type="Gene3D" id="1.10.10.10">
    <property type="entry name" value="Winged helix-like DNA-binding domain superfamily/Winged helix DNA-binding domain"/>
    <property type="match status" value="1"/>
</dbReference>
<dbReference type="Pfam" id="PF03184">
    <property type="entry name" value="DDE_1"/>
    <property type="match status" value="1"/>
</dbReference>
<dbReference type="AlphaFoldDB" id="A0A085M6F4"/>
<comment type="similarity">
    <text evidence="2">Belongs to the tigger transposable element derived protein family.</text>
</comment>
<accession>A0A085M6F4</accession>
<evidence type="ECO:0000259" key="6">
    <source>
        <dbReference type="PROSITE" id="PS51253"/>
    </source>
</evidence>
<dbReference type="Pfam" id="PF03221">
    <property type="entry name" value="HTH_Tnp_Tc5"/>
    <property type="match status" value="1"/>
</dbReference>
<protein>
    <recommendedName>
        <fullName evidence="6">HTH CENPB-type domain-containing protein</fullName>
    </recommendedName>
</protein>